<accession>A0A438FHB7</accession>
<proteinExistence type="predicted"/>
<evidence type="ECO:0000256" key="1">
    <source>
        <dbReference type="SAM" id="Coils"/>
    </source>
</evidence>
<dbReference type="SUPFAM" id="SSF144284">
    <property type="entry name" value="Sec2 N-terminal region"/>
    <property type="match status" value="1"/>
</dbReference>
<evidence type="ECO:0000313" key="3">
    <source>
        <dbReference type="Proteomes" id="UP000288805"/>
    </source>
</evidence>
<protein>
    <submittedName>
        <fullName evidence="2">Uncharacterized protein</fullName>
    </submittedName>
</protein>
<organism evidence="2 3">
    <name type="scientific">Vitis vinifera</name>
    <name type="common">Grape</name>
    <dbReference type="NCBI Taxonomy" id="29760"/>
    <lineage>
        <taxon>Eukaryota</taxon>
        <taxon>Viridiplantae</taxon>
        <taxon>Streptophyta</taxon>
        <taxon>Embryophyta</taxon>
        <taxon>Tracheophyta</taxon>
        <taxon>Spermatophyta</taxon>
        <taxon>Magnoliopsida</taxon>
        <taxon>eudicotyledons</taxon>
        <taxon>Gunneridae</taxon>
        <taxon>Pentapetalae</taxon>
        <taxon>rosids</taxon>
        <taxon>Vitales</taxon>
        <taxon>Vitaceae</taxon>
        <taxon>Viteae</taxon>
        <taxon>Vitis</taxon>
    </lineage>
</organism>
<sequence length="284" mass="31419">MIEMLRRVPCFTDVESHSTKMLDFFPFTNRVLVSLGGDLLISITTQLPLGTLGSTVSRIQLLQDCMTQETAKVKAIVEGVEALKLVEVEKESVHAEVDRLREEGKTTKAKCKEVEQENAQVKKKLEELQARFTDQKKELEEEYQKQVDEMFFYGYRCCMKKNDITQDTHSFPSDDKGEIHSISGAGAFRPAFVDGTGLGFSVVVGSSSLLIGGHPDGCTPPHLVCPIQVSLKFLTFVPLILYDGPGCGHAYLCWDNYVHPVGKSEGSVSGWSSKCCSISPQDTE</sequence>
<gene>
    <name evidence="2" type="ORF">CK203_103228</name>
</gene>
<evidence type="ECO:0000313" key="2">
    <source>
        <dbReference type="EMBL" id="RVW59384.1"/>
    </source>
</evidence>
<comment type="caution">
    <text evidence="2">The sequence shown here is derived from an EMBL/GenBank/DDBJ whole genome shotgun (WGS) entry which is preliminary data.</text>
</comment>
<keyword evidence="1" id="KW-0175">Coiled coil</keyword>
<dbReference type="EMBL" id="QGNW01000894">
    <property type="protein sequence ID" value="RVW59384.1"/>
    <property type="molecule type" value="Genomic_DNA"/>
</dbReference>
<name>A0A438FHB7_VITVI</name>
<dbReference type="Proteomes" id="UP000288805">
    <property type="component" value="Unassembled WGS sequence"/>
</dbReference>
<reference evidence="2 3" key="1">
    <citation type="journal article" date="2018" name="PLoS Genet.">
        <title>Population sequencing reveals clonal diversity and ancestral inbreeding in the grapevine cultivar Chardonnay.</title>
        <authorList>
            <person name="Roach M.J."/>
            <person name="Johnson D.L."/>
            <person name="Bohlmann J."/>
            <person name="van Vuuren H.J."/>
            <person name="Jones S.J."/>
            <person name="Pretorius I.S."/>
            <person name="Schmidt S.A."/>
            <person name="Borneman A.R."/>
        </authorList>
    </citation>
    <scope>NUCLEOTIDE SEQUENCE [LARGE SCALE GENOMIC DNA]</scope>
    <source>
        <strain evidence="3">cv. Chardonnay</strain>
        <tissue evidence="2">Leaf</tissue>
    </source>
</reference>
<feature type="coiled-coil region" evidence="1">
    <location>
        <begin position="83"/>
        <end position="149"/>
    </location>
</feature>
<dbReference type="AlphaFoldDB" id="A0A438FHB7"/>